<dbReference type="Proteomes" id="UP000199376">
    <property type="component" value="Unassembled WGS sequence"/>
</dbReference>
<evidence type="ECO:0000256" key="9">
    <source>
        <dbReference type="ARBA" id="ARBA00022840"/>
    </source>
</evidence>
<feature type="binding site" evidence="13">
    <location>
        <position position="238"/>
    </location>
    <ligand>
        <name>Zn(2+)</name>
        <dbReference type="ChEBI" id="CHEBI:29105"/>
    </ligand>
</feature>
<accession>A0A1I1GYF2</accession>
<dbReference type="InterPro" id="IPR014729">
    <property type="entry name" value="Rossmann-like_a/b/a_fold"/>
</dbReference>
<dbReference type="PRINTS" id="PR00983">
    <property type="entry name" value="TRNASYNTHCYS"/>
</dbReference>
<keyword evidence="11 13" id="KW-0030">Aminoacyl-tRNA synthetase</keyword>
<evidence type="ECO:0000256" key="1">
    <source>
        <dbReference type="ARBA" id="ARBA00004496"/>
    </source>
</evidence>
<dbReference type="EMBL" id="FOLI01000006">
    <property type="protein sequence ID" value="SFC16312.1"/>
    <property type="molecule type" value="Genomic_DNA"/>
</dbReference>
<dbReference type="Gene3D" id="1.20.120.1910">
    <property type="entry name" value="Cysteine-tRNA ligase, C-terminal anti-codon recognition domain"/>
    <property type="match status" value="1"/>
</dbReference>
<evidence type="ECO:0000259" key="14">
    <source>
        <dbReference type="SMART" id="SM00840"/>
    </source>
</evidence>
<dbReference type="STRING" id="283737.SAMN05660453_1219"/>
<dbReference type="InterPro" id="IPR032678">
    <property type="entry name" value="tRNA-synt_1_cat_dom"/>
</dbReference>
<dbReference type="Gene3D" id="3.40.50.620">
    <property type="entry name" value="HUPs"/>
    <property type="match status" value="1"/>
</dbReference>
<dbReference type="OrthoDB" id="9815130at2"/>
<reference evidence="16" key="1">
    <citation type="submission" date="2016-10" db="EMBL/GenBank/DDBJ databases">
        <authorList>
            <person name="Varghese N."/>
            <person name="Submissions S."/>
        </authorList>
    </citation>
    <scope>NUCLEOTIDE SEQUENCE [LARGE SCALE GENOMIC DNA]</scope>
    <source>
        <strain evidence="16">DSM 19113</strain>
    </source>
</reference>
<comment type="similarity">
    <text evidence="2 13">Belongs to the class-I aminoacyl-tRNA synthetase family.</text>
</comment>
<feature type="binding site" evidence="13">
    <location>
        <position position="28"/>
    </location>
    <ligand>
        <name>Zn(2+)</name>
        <dbReference type="ChEBI" id="CHEBI:29105"/>
    </ligand>
</feature>
<evidence type="ECO:0000256" key="3">
    <source>
        <dbReference type="ARBA" id="ARBA00011245"/>
    </source>
</evidence>
<evidence type="ECO:0000256" key="7">
    <source>
        <dbReference type="ARBA" id="ARBA00022741"/>
    </source>
</evidence>
<dbReference type="AlphaFoldDB" id="A0A1I1GYF2"/>
<dbReference type="InterPro" id="IPR015273">
    <property type="entry name" value="Cys-tRNA-synt_Ia_DALR"/>
</dbReference>
<dbReference type="Pfam" id="PF01406">
    <property type="entry name" value="tRNA-synt_1e"/>
    <property type="match status" value="1"/>
</dbReference>
<keyword evidence="8 13" id="KW-0862">Zinc</keyword>
<dbReference type="InterPro" id="IPR015803">
    <property type="entry name" value="Cys-tRNA-ligase"/>
</dbReference>
<proteinExistence type="inferred from homology"/>
<evidence type="ECO:0000256" key="8">
    <source>
        <dbReference type="ARBA" id="ARBA00022833"/>
    </source>
</evidence>
<dbReference type="GO" id="GO:0004817">
    <property type="term" value="F:cysteine-tRNA ligase activity"/>
    <property type="evidence" value="ECO:0007669"/>
    <property type="project" value="UniProtKB-UniRule"/>
</dbReference>
<dbReference type="SUPFAM" id="SSF47323">
    <property type="entry name" value="Anticodon-binding domain of a subclass of class I aminoacyl-tRNA synthetases"/>
    <property type="match status" value="1"/>
</dbReference>
<dbReference type="SMART" id="SM00840">
    <property type="entry name" value="DALR_2"/>
    <property type="match status" value="1"/>
</dbReference>
<organism evidence="15 16">
    <name type="scientific">Fructobacillus durionis</name>
    <dbReference type="NCBI Taxonomy" id="283737"/>
    <lineage>
        <taxon>Bacteria</taxon>
        <taxon>Bacillati</taxon>
        <taxon>Bacillota</taxon>
        <taxon>Bacilli</taxon>
        <taxon>Lactobacillales</taxon>
        <taxon>Lactobacillaceae</taxon>
        <taxon>Fructobacillus</taxon>
    </lineage>
</organism>
<dbReference type="SUPFAM" id="SSF52374">
    <property type="entry name" value="Nucleotidylyl transferase"/>
    <property type="match status" value="1"/>
</dbReference>
<comment type="subcellular location">
    <subcellularLocation>
        <location evidence="1 13">Cytoplasm</location>
    </subcellularLocation>
</comment>
<keyword evidence="7 13" id="KW-0547">Nucleotide-binding</keyword>
<dbReference type="FunFam" id="3.40.50.620:FF:000130">
    <property type="entry name" value="Cysteine--tRNA ligase"/>
    <property type="match status" value="1"/>
</dbReference>
<dbReference type="HAMAP" id="MF_00041">
    <property type="entry name" value="Cys_tRNA_synth"/>
    <property type="match status" value="1"/>
</dbReference>
<dbReference type="Pfam" id="PF09190">
    <property type="entry name" value="DALR_2"/>
    <property type="match status" value="1"/>
</dbReference>
<name>A0A1I1GYF2_9LACO</name>
<dbReference type="GO" id="GO:0008270">
    <property type="term" value="F:zinc ion binding"/>
    <property type="evidence" value="ECO:0007669"/>
    <property type="project" value="UniProtKB-UniRule"/>
</dbReference>
<dbReference type="RefSeq" id="WP_091503027.1">
    <property type="nucleotide sequence ID" value="NZ_FOLI01000006.1"/>
</dbReference>
<evidence type="ECO:0000256" key="2">
    <source>
        <dbReference type="ARBA" id="ARBA00005594"/>
    </source>
</evidence>
<keyword evidence="5 13" id="KW-0436">Ligase</keyword>
<evidence type="ECO:0000256" key="12">
    <source>
        <dbReference type="ARBA" id="ARBA00047398"/>
    </source>
</evidence>
<dbReference type="Pfam" id="PF23493">
    <property type="entry name" value="CysS_C"/>
    <property type="match status" value="1"/>
</dbReference>
<keyword evidence="4 13" id="KW-0963">Cytoplasm</keyword>
<protein>
    <recommendedName>
        <fullName evidence="13">Cysteine--tRNA ligase</fullName>
        <ecNumber evidence="13">6.1.1.16</ecNumber>
    </recommendedName>
    <alternativeName>
        <fullName evidence="13">Cysteinyl-tRNA synthetase</fullName>
        <shortName evidence="13">CysRS</shortName>
    </alternativeName>
</protein>
<dbReference type="GO" id="GO:0005524">
    <property type="term" value="F:ATP binding"/>
    <property type="evidence" value="ECO:0007669"/>
    <property type="project" value="UniProtKB-UniRule"/>
</dbReference>
<sequence length="468" mass="53136">MQTVYNTYSLEKESFTPIEKGKVRMYLCGPTVYNYIHIGNARSTVAFDTIRKYLEWRGYEVNFVSNFTDLGDKVIAQGEKEGLTEEEVADKYADAFLEDAAALNVEPASSRPRATQFMEEMVAFVEKLMAEGMAYEVNGNVYFRTNQFKDYAVLSHQNMDELKKNAAGRLDGDDQDEKENNTDFALWKKEVRPDVTAWPSPWGPGRPGWHLECSVMNDVLLGETIDIHAGGIDLAFPHHTNELAQSESYHGKTFVNYWLHNGFVNVNDEKMSKSLGNFITIHDLLEDDSIEPQGLRYFLVKTHYRRPVAYSRDRLDQAQQELDKIYRTMRALAKKAGAAGEVDAAVAAQLHLLEERFIGAMDDDFGVENALTVVFEGLTLANRSLEEGQSEATVQLIEQKLAEWLHIFGVDNFEESRELPTEAKALLEERAQARKNKDFAKSDELRDQLKELGILVKDGRDGQSVEFI</sequence>
<dbReference type="CDD" id="cd00672">
    <property type="entry name" value="CysRS_core"/>
    <property type="match status" value="1"/>
</dbReference>
<feature type="short sequence motif" description="'KMSKS' region" evidence="13">
    <location>
        <begin position="270"/>
        <end position="274"/>
    </location>
</feature>
<keyword evidence="9 13" id="KW-0067">ATP-binding</keyword>
<keyword evidence="10 13" id="KW-0648">Protein biosynthesis</keyword>
<gene>
    <name evidence="13" type="primary">cysS</name>
    <name evidence="15" type="ORF">SAMN05660453_1219</name>
</gene>
<keyword evidence="6 13" id="KW-0479">Metal-binding</keyword>
<comment type="cofactor">
    <cofactor evidence="13">
        <name>Zn(2+)</name>
        <dbReference type="ChEBI" id="CHEBI:29105"/>
    </cofactor>
    <text evidence="13">Binds 1 zinc ion per subunit.</text>
</comment>
<evidence type="ECO:0000256" key="10">
    <source>
        <dbReference type="ARBA" id="ARBA00022917"/>
    </source>
</evidence>
<dbReference type="InterPro" id="IPR009080">
    <property type="entry name" value="tRNAsynth_Ia_anticodon-bd"/>
</dbReference>
<feature type="short sequence motif" description="'HIGH' region" evidence="13">
    <location>
        <begin position="30"/>
        <end position="40"/>
    </location>
</feature>
<dbReference type="GO" id="GO:0005829">
    <property type="term" value="C:cytosol"/>
    <property type="evidence" value="ECO:0007669"/>
    <property type="project" value="TreeGrafter"/>
</dbReference>
<dbReference type="InterPro" id="IPR024909">
    <property type="entry name" value="Cys-tRNA/MSH_ligase"/>
</dbReference>
<evidence type="ECO:0000256" key="5">
    <source>
        <dbReference type="ARBA" id="ARBA00022598"/>
    </source>
</evidence>
<evidence type="ECO:0000256" key="13">
    <source>
        <dbReference type="HAMAP-Rule" id="MF_00041"/>
    </source>
</evidence>
<keyword evidence="16" id="KW-1185">Reference proteome</keyword>
<dbReference type="GO" id="GO:0006423">
    <property type="term" value="P:cysteinyl-tRNA aminoacylation"/>
    <property type="evidence" value="ECO:0007669"/>
    <property type="project" value="UniProtKB-UniRule"/>
</dbReference>
<feature type="binding site" evidence="13">
    <location>
        <position position="242"/>
    </location>
    <ligand>
        <name>Zn(2+)</name>
        <dbReference type="ChEBI" id="CHEBI:29105"/>
    </ligand>
</feature>
<dbReference type="PANTHER" id="PTHR10890:SF3">
    <property type="entry name" value="CYSTEINE--TRNA LIGASE, CYTOPLASMIC"/>
    <property type="match status" value="1"/>
</dbReference>
<evidence type="ECO:0000313" key="15">
    <source>
        <dbReference type="EMBL" id="SFC16312.1"/>
    </source>
</evidence>
<dbReference type="EC" id="6.1.1.16" evidence="13"/>
<dbReference type="NCBIfam" id="TIGR00435">
    <property type="entry name" value="cysS"/>
    <property type="match status" value="1"/>
</dbReference>
<evidence type="ECO:0000313" key="16">
    <source>
        <dbReference type="Proteomes" id="UP000199376"/>
    </source>
</evidence>
<feature type="binding site" evidence="13">
    <location>
        <position position="273"/>
    </location>
    <ligand>
        <name>ATP</name>
        <dbReference type="ChEBI" id="CHEBI:30616"/>
    </ligand>
</feature>
<feature type="domain" description="Cysteinyl-tRNA synthetase class Ia DALR" evidence="14">
    <location>
        <begin position="356"/>
        <end position="419"/>
    </location>
</feature>
<evidence type="ECO:0000256" key="4">
    <source>
        <dbReference type="ARBA" id="ARBA00022490"/>
    </source>
</evidence>
<dbReference type="PANTHER" id="PTHR10890">
    <property type="entry name" value="CYSTEINYL-TRNA SYNTHETASE"/>
    <property type="match status" value="1"/>
</dbReference>
<evidence type="ECO:0000256" key="6">
    <source>
        <dbReference type="ARBA" id="ARBA00022723"/>
    </source>
</evidence>
<feature type="binding site" evidence="13">
    <location>
        <position position="213"/>
    </location>
    <ligand>
        <name>Zn(2+)</name>
        <dbReference type="ChEBI" id="CHEBI:29105"/>
    </ligand>
</feature>
<evidence type="ECO:0000256" key="11">
    <source>
        <dbReference type="ARBA" id="ARBA00023146"/>
    </source>
</evidence>
<dbReference type="InterPro" id="IPR056411">
    <property type="entry name" value="CysS_C"/>
</dbReference>
<comment type="subunit">
    <text evidence="3 13">Monomer.</text>
</comment>
<comment type="catalytic activity">
    <reaction evidence="12 13">
        <text>tRNA(Cys) + L-cysteine + ATP = L-cysteinyl-tRNA(Cys) + AMP + diphosphate</text>
        <dbReference type="Rhea" id="RHEA:17773"/>
        <dbReference type="Rhea" id="RHEA-COMP:9661"/>
        <dbReference type="Rhea" id="RHEA-COMP:9679"/>
        <dbReference type="ChEBI" id="CHEBI:30616"/>
        <dbReference type="ChEBI" id="CHEBI:33019"/>
        <dbReference type="ChEBI" id="CHEBI:35235"/>
        <dbReference type="ChEBI" id="CHEBI:78442"/>
        <dbReference type="ChEBI" id="CHEBI:78517"/>
        <dbReference type="ChEBI" id="CHEBI:456215"/>
        <dbReference type="EC" id="6.1.1.16"/>
    </reaction>
</comment>